<keyword evidence="2" id="KW-0812">Transmembrane</keyword>
<feature type="compositionally biased region" description="Polar residues" evidence="1">
    <location>
        <begin position="1"/>
        <end position="15"/>
    </location>
</feature>
<feature type="transmembrane region" description="Helical" evidence="2">
    <location>
        <begin position="208"/>
        <end position="232"/>
    </location>
</feature>
<dbReference type="AlphaFoldDB" id="A0A9N8HQU4"/>
<accession>A0A9N8HQU4</accession>
<protein>
    <submittedName>
        <fullName evidence="3">Uncharacterized protein</fullName>
    </submittedName>
</protein>
<gene>
    <name evidence="3" type="ORF">SEMRO_1486_G276670.1</name>
</gene>
<comment type="caution">
    <text evidence="3">The sequence shown here is derived from an EMBL/GenBank/DDBJ whole genome shotgun (WGS) entry which is preliminary data.</text>
</comment>
<evidence type="ECO:0000313" key="4">
    <source>
        <dbReference type="Proteomes" id="UP001153069"/>
    </source>
</evidence>
<evidence type="ECO:0000313" key="3">
    <source>
        <dbReference type="EMBL" id="CAB9524033.1"/>
    </source>
</evidence>
<keyword evidence="4" id="KW-1185">Reference proteome</keyword>
<evidence type="ECO:0000256" key="2">
    <source>
        <dbReference type="SAM" id="Phobius"/>
    </source>
</evidence>
<feature type="region of interest" description="Disordered" evidence="1">
    <location>
        <begin position="1"/>
        <end position="80"/>
    </location>
</feature>
<sequence>MSNTKIRQGLSPSNGRKQEGERLKQRTPASNRRNGNGAFSSAQASRGHLGTPQEQRIQGEKWISSPPQKEEEDENMDHQMRPQRTPLSMAIAMKAATSPALSSFPDSFWTPFLEQEEYNRQKLYGSTAAVNSPTPRKLQFHDENNNKPRRKQVKPKNGAAPKKPKSSFGIVTIFRAILNQLVYLATVSFVTSLMYVPYLRPIFEVMAFLGRLLLGFALGVFVFVTTIAWPFLQEQYHQCHLDDTMADIKDWLLEKNLIECSGLDEQDCTLGSFFGV</sequence>
<feature type="transmembrane region" description="Helical" evidence="2">
    <location>
        <begin position="172"/>
        <end position="196"/>
    </location>
</feature>
<feature type="compositionally biased region" description="Polar residues" evidence="1">
    <location>
        <begin position="27"/>
        <end position="44"/>
    </location>
</feature>
<keyword evidence="2" id="KW-0472">Membrane</keyword>
<name>A0A9N8HQU4_9STRA</name>
<keyword evidence="2" id="KW-1133">Transmembrane helix</keyword>
<reference evidence="3" key="1">
    <citation type="submission" date="2020-06" db="EMBL/GenBank/DDBJ databases">
        <authorList>
            <consortium name="Plant Systems Biology data submission"/>
        </authorList>
    </citation>
    <scope>NUCLEOTIDE SEQUENCE</scope>
    <source>
        <strain evidence="3">D6</strain>
    </source>
</reference>
<dbReference type="Proteomes" id="UP001153069">
    <property type="component" value="Unassembled WGS sequence"/>
</dbReference>
<feature type="region of interest" description="Disordered" evidence="1">
    <location>
        <begin position="129"/>
        <end position="164"/>
    </location>
</feature>
<organism evidence="3 4">
    <name type="scientific">Seminavis robusta</name>
    <dbReference type="NCBI Taxonomy" id="568900"/>
    <lineage>
        <taxon>Eukaryota</taxon>
        <taxon>Sar</taxon>
        <taxon>Stramenopiles</taxon>
        <taxon>Ochrophyta</taxon>
        <taxon>Bacillariophyta</taxon>
        <taxon>Bacillariophyceae</taxon>
        <taxon>Bacillariophycidae</taxon>
        <taxon>Naviculales</taxon>
        <taxon>Naviculaceae</taxon>
        <taxon>Seminavis</taxon>
    </lineage>
</organism>
<evidence type="ECO:0000256" key="1">
    <source>
        <dbReference type="SAM" id="MobiDB-lite"/>
    </source>
</evidence>
<proteinExistence type="predicted"/>
<dbReference type="EMBL" id="CAICTM010001484">
    <property type="protein sequence ID" value="CAB9524033.1"/>
    <property type="molecule type" value="Genomic_DNA"/>
</dbReference>